<name>J1HAY9_9ACTO</name>
<dbReference type="Proteomes" id="UP000002941">
    <property type="component" value="Unassembled WGS sequence"/>
</dbReference>
<dbReference type="PANTHER" id="PTHR47691">
    <property type="entry name" value="REGULATOR-RELATED"/>
    <property type="match status" value="1"/>
</dbReference>
<gene>
    <name evidence="3" type="ORF">HMPREF1318_2849</name>
</gene>
<feature type="non-terminal residue" evidence="3">
    <location>
        <position position="1"/>
    </location>
</feature>
<dbReference type="SMART" id="SM00382">
    <property type="entry name" value="AAA"/>
    <property type="match status" value="1"/>
</dbReference>
<protein>
    <submittedName>
        <fullName evidence="3">NB-ARC domain protein</fullName>
    </submittedName>
</protein>
<dbReference type="Gene3D" id="3.40.50.300">
    <property type="entry name" value="P-loop containing nucleotide triphosphate hydrolases"/>
    <property type="match status" value="1"/>
</dbReference>
<evidence type="ECO:0000313" key="3">
    <source>
        <dbReference type="EMBL" id="EJF42543.1"/>
    </source>
</evidence>
<keyword evidence="4" id="KW-1185">Reference proteome</keyword>
<dbReference type="InterPro" id="IPR041664">
    <property type="entry name" value="AAA_16"/>
</dbReference>
<dbReference type="AlphaFoldDB" id="J1HAY9"/>
<organism evidence="3 4">
    <name type="scientific">Actinomyces massiliensis F0489</name>
    <dbReference type="NCBI Taxonomy" id="1125718"/>
    <lineage>
        <taxon>Bacteria</taxon>
        <taxon>Bacillati</taxon>
        <taxon>Actinomycetota</taxon>
        <taxon>Actinomycetes</taxon>
        <taxon>Actinomycetales</taxon>
        <taxon>Actinomycetaceae</taxon>
        <taxon>Actinomyces</taxon>
    </lineage>
</organism>
<dbReference type="InterPro" id="IPR058852">
    <property type="entry name" value="HTH_77"/>
</dbReference>
<dbReference type="RefSeq" id="WP_008732071.1">
    <property type="nucleotide sequence ID" value="NZ_AKFT01000141.1"/>
</dbReference>
<feature type="domain" description="AAA+ ATPase" evidence="2">
    <location>
        <begin position="81"/>
        <end position="207"/>
    </location>
</feature>
<feature type="compositionally biased region" description="Basic and acidic residues" evidence="1">
    <location>
        <begin position="460"/>
        <end position="471"/>
    </location>
</feature>
<dbReference type="OrthoDB" id="3691954at2"/>
<evidence type="ECO:0000256" key="1">
    <source>
        <dbReference type="SAM" id="MobiDB-lite"/>
    </source>
</evidence>
<dbReference type="PANTHER" id="PTHR47691:SF3">
    <property type="entry name" value="HTH-TYPE TRANSCRIPTIONAL REGULATOR RV0890C-RELATED"/>
    <property type="match status" value="1"/>
</dbReference>
<accession>J1HAY9</accession>
<dbReference type="eggNOG" id="COG3903">
    <property type="taxonomic scope" value="Bacteria"/>
</dbReference>
<sequence>VLAALMRAEAWVRSPATALEIYEDYRLRLREQGAVPGPAMRAAHEAALASESPVRRGLEPAPEHFLGREEDVTAVLKALSTRQLVTITGPGGVGKTTLAQAVAARSRRPAVYVAALADVAPGADLIRVLLDALGSPPVAEADSRRSLGAALASPGTFLVLDNCEHVAEEVADLIGPFLASCTGLRVLATSRRPLDLGAEHVHRLQPLDHASSAGLFRVRALAARPGQMIDEADLELLLDRLEGIPLAIELAAARTRTLSAGQILARLPGRPDLLTGARNAPARQRTLTAVIQWSWNLLDAAERRGLARLAVLADGFTLAAAEALIGVGAADILDALVAHSLLSVRDHGVPRFHMLVTVRDFALAQLADSGDEAETAGRLRDWVLDMCSEIRLSSGARSFGDAGGPQAERQNRLFQQLRDDEAVVIQVLEHVLQEVRETQETQKTVSGRAHRDGGGAGGDRNQDRNQDREQVQEQCGEDAGRGATDPQDDACLIGAALMRLWSVTWSYDRVADYAPRLIELAARPARSLRGNEARLTFMALYASLSGLLGPLPERIGKELPRSFDGEDPSMARVRRFLRAPAGHWPDLVHDADPWVAWIAGRCLSAQLENAGMSEAALDIVENLLNRLREADLAGIYLLELSSSRLQVLMTLGRYEQVADECTRALELVDRLLPAWGVSYRKALELDRAYCQAYISPRNDLASALLAATDVSSLPGTLRFVARSVSGELELIQGRARRAALIQRESLRYAGRWRSIMGAGSPWELYILGMCLVTDVELDEAEAAELDAPDIRARAVRLLCDMLTDPAPQQRDVPTIMALTAAVGLSTMVAAASGTTQPATGAELVATALTVGTNQTCRLLSHGYLRDRARTADARLFADAETRVRHLDRARLLTHAAGLARRLANEAG</sequence>
<evidence type="ECO:0000259" key="2">
    <source>
        <dbReference type="SMART" id="SM00382"/>
    </source>
</evidence>
<proteinExistence type="predicted"/>
<dbReference type="SUPFAM" id="SSF52540">
    <property type="entry name" value="P-loop containing nucleoside triphosphate hydrolases"/>
    <property type="match status" value="1"/>
</dbReference>
<dbReference type="PATRIC" id="fig|1125718.3.peg.1787"/>
<dbReference type="PRINTS" id="PR00364">
    <property type="entry name" value="DISEASERSIST"/>
</dbReference>
<reference evidence="3 4" key="1">
    <citation type="submission" date="2012-05" db="EMBL/GenBank/DDBJ databases">
        <authorList>
            <person name="Harkins D.M."/>
            <person name="Madupu R."/>
            <person name="Durkin A.S."/>
            <person name="Torralba M."/>
            <person name="Methe B."/>
            <person name="Sutton G.G."/>
            <person name="Nelson K.E."/>
        </authorList>
    </citation>
    <scope>NUCLEOTIDE SEQUENCE [LARGE SCALE GENOMIC DNA]</scope>
    <source>
        <strain evidence="3 4">F0489</strain>
    </source>
</reference>
<dbReference type="Pfam" id="PF25872">
    <property type="entry name" value="HTH_77"/>
    <property type="match status" value="1"/>
</dbReference>
<dbReference type="EMBL" id="AKFT01000141">
    <property type="protein sequence ID" value="EJF42543.1"/>
    <property type="molecule type" value="Genomic_DNA"/>
</dbReference>
<dbReference type="InterPro" id="IPR003593">
    <property type="entry name" value="AAA+_ATPase"/>
</dbReference>
<evidence type="ECO:0000313" key="4">
    <source>
        <dbReference type="Proteomes" id="UP000002941"/>
    </source>
</evidence>
<feature type="region of interest" description="Disordered" evidence="1">
    <location>
        <begin position="438"/>
        <end position="487"/>
    </location>
</feature>
<dbReference type="InterPro" id="IPR027417">
    <property type="entry name" value="P-loop_NTPase"/>
</dbReference>
<dbReference type="Pfam" id="PF13191">
    <property type="entry name" value="AAA_16"/>
    <property type="match status" value="1"/>
</dbReference>
<comment type="caution">
    <text evidence="3">The sequence shown here is derived from an EMBL/GenBank/DDBJ whole genome shotgun (WGS) entry which is preliminary data.</text>
</comment>